<keyword evidence="4 6" id="KW-0378">Hydrolase</keyword>
<evidence type="ECO:0000256" key="2">
    <source>
        <dbReference type="ARBA" id="ARBA00022722"/>
    </source>
</evidence>
<dbReference type="Pfam" id="PF01850">
    <property type="entry name" value="PIN"/>
    <property type="match status" value="1"/>
</dbReference>
<dbReference type="EC" id="3.1.-.-" evidence="6"/>
<evidence type="ECO:0000256" key="5">
    <source>
        <dbReference type="ARBA" id="ARBA00022842"/>
    </source>
</evidence>
<keyword evidence="6" id="KW-0800">Toxin</keyword>
<keyword evidence="9" id="KW-1185">Reference proteome</keyword>
<keyword evidence="3 6" id="KW-0479">Metal-binding</keyword>
<keyword evidence="5 6" id="KW-0460">Magnesium</keyword>
<comment type="cofactor">
    <cofactor evidence="6">
        <name>Mg(2+)</name>
        <dbReference type="ChEBI" id="CHEBI:18420"/>
    </cofactor>
</comment>
<protein>
    <recommendedName>
        <fullName evidence="6">Ribonuclease VapC</fullName>
        <shortName evidence="6">RNase VapC</shortName>
        <ecNumber evidence="6">3.1.-.-</ecNumber>
    </recommendedName>
    <alternativeName>
        <fullName evidence="6">Toxin VapC</fullName>
    </alternativeName>
</protein>
<keyword evidence="1 6" id="KW-1277">Toxin-antitoxin system</keyword>
<dbReference type="InterPro" id="IPR002716">
    <property type="entry name" value="PIN_dom"/>
</dbReference>
<dbReference type="HAMAP" id="MF_00265">
    <property type="entry name" value="VapC_Nob1"/>
    <property type="match status" value="1"/>
</dbReference>
<dbReference type="InterPro" id="IPR029060">
    <property type="entry name" value="PIN-like_dom_sf"/>
</dbReference>
<organism evidence="8 9">
    <name type="scientific">Prauserella alba</name>
    <dbReference type="NCBI Taxonomy" id="176898"/>
    <lineage>
        <taxon>Bacteria</taxon>
        <taxon>Bacillati</taxon>
        <taxon>Actinomycetota</taxon>
        <taxon>Actinomycetes</taxon>
        <taxon>Pseudonocardiales</taxon>
        <taxon>Pseudonocardiaceae</taxon>
        <taxon>Prauserella</taxon>
    </lineage>
</organism>
<evidence type="ECO:0000313" key="8">
    <source>
        <dbReference type="EMBL" id="GAA1215312.1"/>
    </source>
</evidence>
<comment type="similarity">
    <text evidence="6">Belongs to the PINc/VapC protein family.</text>
</comment>
<dbReference type="Gene3D" id="3.40.50.1010">
    <property type="entry name" value="5'-nuclease"/>
    <property type="match status" value="1"/>
</dbReference>
<dbReference type="Proteomes" id="UP001500467">
    <property type="component" value="Unassembled WGS sequence"/>
</dbReference>
<comment type="caution">
    <text evidence="8">The sequence shown here is derived from an EMBL/GenBank/DDBJ whole genome shotgun (WGS) entry which is preliminary data.</text>
</comment>
<evidence type="ECO:0000313" key="9">
    <source>
        <dbReference type="Proteomes" id="UP001500467"/>
    </source>
</evidence>
<evidence type="ECO:0000256" key="6">
    <source>
        <dbReference type="HAMAP-Rule" id="MF_00265"/>
    </source>
</evidence>
<name>A0ABN1VL63_9PSEU</name>
<accession>A0ABN1VL63</accession>
<feature type="domain" description="PIN" evidence="7">
    <location>
        <begin position="5"/>
        <end position="140"/>
    </location>
</feature>
<sequence>MTTFYADTSAVVGAYLPGEPGHAEIRDLLLQSESRVLTSELTRVEFASATAAAMRGRRLEDARLLVARFDADNGPGRPFKVLSFDGGTVLRTAHGLVLEHVGLRTLDALHLAIAISDARRLVDDGPVFVTRDNRQAEAAKAHGFELA</sequence>
<evidence type="ECO:0000259" key="7">
    <source>
        <dbReference type="Pfam" id="PF01850"/>
    </source>
</evidence>
<dbReference type="InterPro" id="IPR022907">
    <property type="entry name" value="VapC_family"/>
</dbReference>
<evidence type="ECO:0000256" key="4">
    <source>
        <dbReference type="ARBA" id="ARBA00022801"/>
    </source>
</evidence>
<dbReference type="SUPFAM" id="SSF88723">
    <property type="entry name" value="PIN domain-like"/>
    <property type="match status" value="1"/>
</dbReference>
<evidence type="ECO:0000256" key="3">
    <source>
        <dbReference type="ARBA" id="ARBA00022723"/>
    </source>
</evidence>
<feature type="binding site" evidence="6">
    <location>
        <position position="7"/>
    </location>
    <ligand>
        <name>Mg(2+)</name>
        <dbReference type="ChEBI" id="CHEBI:18420"/>
    </ligand>
</feature>
<feature type="binding site" evidence="6">
    <location>
        <position position="107"/>
    </location>
    <ligand>
        <name>Mg(2+)</name>
        <dbReference type="ChEBI" id="CHEBI:18420"/>
    </ligand>
</feature>
<dbReference type="EMBL" id="BAAALM010000016">
    <property type="protein sequence ID" value="GAA1215312.1"/>
    <property type="molecule type" value="Genomic_DNA"/>
</dbReference>
<gene>
    <name evidence="6" type="primary">vapC</name>
    <name evidence="8" type="ORF">GCM10009675_41820</name>
</gene>
<dbReference type="RefSeq" id="WP_253855892.1">
    <property type="nucleotide sequence ID" value="NZ_BAAALM010000016.1"/>
</dbReference>
<comment type="function">
    <text evidence="6">Toxic component of a toxin-antitoxin (TA) system. An RNase.</text>
</comment>
<dbReference type="CDD" id="cd09874">
    <property type="entry name" value="PIN_MT3492-like"/>
    <property type="match status" value="1"/>
</dbReference>
<proteinExistence type="inferred from homology"/>
<evidence type="ECO:0000256" key="1">
    <source>
        <dbReference type="ARBA" id="ARBA00022649"/>
    </source>
</evidence>
<reference evidence="8 9" key="1">
    <citation type="journal article" date="2019" name="Int. J. Syst. Evol. Microbiol.">
        <title>The Global Catalogue of Microorganisms (GCM) 10K type strain sequencing project: providing services to taxonomists for standard genome sequencing and annotation.</title>
        <authorList>
            <consortium name="The Broad Institute Genomics Platform"/>
            <consortium name="The Broad Institute Genome Sequencing Center for Infectious Disease"/>
            <person name="Wu L."/>
            <person name="Ma J."/>
        </authorList>
    </citation>
    <scope>NUCLEOTIDE SEQUENCE [LARGE SCALE GENOMIC DNA]</scope>
    <source>
        <strain evidence="8 9">JCM 13022</strain>
    </source>
</reference>
<keyword evidence="2 6" id="KW-0540">Nuclease</keyword>